<evidence type="ECO:0000313" key="5">
    <source>
        <dbReference type="Proteomes" id="UP001611383"/>
    </source>
</evidence>
<evidence type="ECO:0000256" key="2">
    <source>
        <dbReference type="PROSITE-ProRule" id="PRU01161"/>
    </source>
</evidence>
<dbReference type="SUPFAM" id="SSF52151">
    <property type="entry name" value="FabD/lysophospholipase-like"/>
    <property type="match status" value="1"/>
</dbReference>
<feature type="short sequence motif" description="GXGXXG" evidence="2">
    <location>
        <begin position="26"/>
        <end position="31"/>
    </location>
</feature>
<gene>
    <name evidence="4" type="ORF">F0U60_01345</name>
</gene>
<dbReference type="Pfam" id="PF01734">
    <property type="entry name" value="Patatin"/>
    <property type="match status" value="1"/>
</dbReference>
<name>A0ABY9WKC1_9BACT</name>
<evidence type="ECO:0000256" key="1">
    <source>
        <dbReference type="ARBA" id="ARBA00023098"/>
    </source>
</evidence>
<dbReference type="PROSITE" id="PS51635">
    <property type="entry name" value="PNPLA"/>
    <property type="match status" value="1"/>
</dbReference>
<feature type="active site" description="Nucleophile" evidence="2">
    <location>
        <position position="57"/>
    </location>
</feature>
<feature type="short sequence motif" description="DGA/G" evidence="2">
    <location>
        <begin position="206"/>
        <end position="208"/>
    </location>
</feature>
<feature type="domain" description="PNPLA" evidence="3">
    <location>
        <begin position="22"/>
        <end position="219"/>
    </location>
</feature>
<organism evidence="4 5">
    <name type="scientific">Archangium minus</name>
    <dbReference type="NCBI Taxonomy" id="83450"/>
    <lineage>
        <taxon>Bacteria</taxon>
        <taxon>Pseudomonadati</taxon>
        <taxon>Myxococcota</taxon>
        <taxon>Myxococcia</taxon>
        <taxon>Myxococcales</taxon>
        <taxon>Cystobacterineae</taxon>
        <taxon>Archangiaceae</taxon>
        <taxon>Archangium</taxon>
    </lineage>
</organism>
<dbReference type="Proteomes" id="UP001611383">
    <property type="component" value="Chromosome"/>
</dbReference>
<dbReference type="InterPro" id="IPR002641">
    <property type="entry name" value="PNPLA_dom"/>
</dbReference>
<dbReference type="InterPro" id="IPR052580">
    <property type="entry name" value="Lipid_Hydrolase"/>
</dbReference>
<protein>
    <submittedName>
        <fullName evidence="4">Patatin-like phospholipase family protein</fullName>
    </submittedName>
</protein>
<evidence type="ECO:0000313" key="4">
    <source>
        <dbReference type="EMBL" id="WNG42885.1"/>
    </source>
</evidence>
<proteinExistence type="predicted"/>
<dbReference type="PANTHER" id="PTHR46394:SF1">
    <property type="entry name" value="PNPLA DOMAIN-CONTAINING PROTEIN"/>
    <property type="match status" value="1"/>
</dbReference>
<dbReference type="EMBL" id="CP043494">
    <property type="protein sequence ID" value="WNG42885.1"/>
    <property type="molecule type" value="Genomic_DNA"/>
</dbReference>
<dbReference type="InterPro" id="IPR016035">
    <property type="entry name" value="Acyl_Trfase/lysoPLipase"/>
</dbReference>
<reference evidence="4 5" key="1">
    <citation type="submission" date="2019-08" db="EMBL/GenBank/DDBJ databases">
        <title>Archangium and Cystobacter genomes.</title>
        <authorList>
            <person name="Chen I.-C.K."/>
            <person name="Wielgoss S."/>
        </authorList>
    </citation>
    <scope>NUCLEOTIDE SEQUENCE [LARGE SCALE GENOMIC DNA]</scope>
    <source>
        <strain evidence="4 5">Cbm 6</strain>
    </source>
</reference>
<dbReference type="Gene3D" id="3.40.1090.10">
    <property type="entry name" value="Cytosolic phospholipase A2 catalytic domain"/>
    <property type="match status" value="1"/>
</dbReference>
<keyword evidence="2" id="KW-0378">Hydrolase</keyword>
<dbReference type="CDD" id="cd07207">
    <property type="entry name" value="Pat_ExoU_VipD_like"/>
    <property type="match status" value="1"/>
</dbReference>
<evidence type="ECO:0000259" key="3">
    <source>
        <dbReference type="PROSITE" id="PS51635"/>
    </source>
</evidence>
<dbReference type="PANTHER" id="PTHR46394">
    <property type="entry name" value="ANNEXIN"/>
    <property type="match status" value="1"/>
</dbReference>
<keyword evidence="1 2" id="KW-0443">Lipid metabolism</keyword>
<accession>A0ABY9WKC1</accession>
<keyword evidence="5" id="KW-1185">Reference proteome</keyword>
<keyword evidence="2" id="KW-0442">Lipid degradation</keyword>
<sequence length="349" mass="38157">MAPLVFRSTDRCGGPSMMLRNLVFEGGGVKGIAYVGALQVLEARDLMRDVENVAGTSAGAITAALVAVGATADELRSVLGSTDFASFMDGPGWIFRDAARLFEHYGVNKGDAFEQWCRQQIGHITQRMLGEAQPDLTFAQLEALARREPGRFRKLFVVTTNLSRQLPEVFSASTRPDVPLWRAVRMSMSIPLFFEAVQFEQGVYVDGGVSWNYPIDLFDGVKRQPVIGLPSVSPEVGVSAETLGFFLGTQEQISAARQDWRPLPVSITGMKSYTQALFSFMLHTASLLHVDEATLGRTVFIDNAGVGTTDFTLSDERMQQLVDNGVLATTEWLERNAQRLSPVRVAAGG</sequence>
<feature type="short sequence motif" description="GXSXG" evidence="2">
    <location>
        <begin position="55"/>
        <end position="59"/>
    </location>
</feature>
<feature type="active site" description="Proton acceptor" evidence="2">
    <location>
        <position position="206"/>
    </location>
</feature>